<reference evidence="2" key="1">
    <citation type="journal article" date="2019" name="Int. J. Syst. Evol. Microbiol.">
        <title>The Global Catalogue of Microorganisms (GCM) 10K type strain sequencing project: providing services to taxonomists for standard genome sequencing and annotation.</title>
        <authorList>
            <consortium name="The Broad Institute Genomics Platform"/>
            <consortium name="The Broad Institute Genome Sequencing Center for Infectious Disease"/>
            <person name="Wu L."/>
            <person name="Ma J."/>
        </authorList>
    </citation>
    <scope>NUCLEOTIDE SEQUENCE [LARGE SCALE GENOMIC DNA]</scope>
    <source>
        <strain evidence="2">JCM 15589</strain>
    </source>
</reference>
<organism evidence="1 2">
    <name type="scientific">Isoptericola hypogeus</name>
    <dbReference type="NCBI Taxonomy" id="300179"/>
    <lineage>
        <taxon>Bacteria</taxon>
        <taxon>Bacillati</taxon>
        <taxon>Actinomycetota</taxon>
        <taxon>Actinomycetes</taxon>
        <taxon>Micrococcales</taxon>
        <taxon>Promicromonosporaceae</taxon>
        <taxon>Isoptericola</taxon>
    </lineage>
</organism>
<comment type="caution">
    <text evidence="1">The sequence shown here is derived from an EMBL/GenBank/DDBJ whole genome shotgun (WGS) entry which is preliminary data.</text>
</comment>
<accession>A0ABP4V799</accession>
<evidence type="ECO:0000313" key="2">
    <source>
        <dbReference type="Proteomes" id="UP001501138"/>
    </source>
</evidence>
<evidence type="ECO:0000313" key="1">
    <source>
        <dbReference type="EMBL" id="GAA1716717.1"/>
    </source>
</evidence>
<dbReference type="RefSeq" id="WP_344246433.1">
    <property type="nucleotide sequence ID" value="NZ_BAAAPM010000003.1"/>
</dbReference>
<dbReference type="Proteomes" id="UP001501138">
    <property type="component" value="Unassembled WGS sequence"/>
</dbReference>
<dbReference type="EMBL" id="BAAAPM010000003">
    <property type="protein sequence ID" value="GAA1716717.1"/>
    <property type="molecule type" value="Genomic_DNA"/>
</dbReference>
<name>A0ABP4V799_9MICO</name>
<protein>
    <submittedName>
        <fullName evidence="1">Uncharacterized protein</fullName>
    </submittedName>
</protein>
<keyword evidence="2" id="KW-1185">Reference proteome</keyword>
<proteinExistence type="predicted"/>
<gene>
    <name evidence="1" type="ORF">GCM10009809_10970</name>
</gene>
<sequence>MDHDDARTQLAETICLFRDEVLPTTRERLVEAAVDALVAGLDSPALAELAGLSPDDAFSVLELTAETAATELGLHVPPADLVATVKMRRRVQDLLAGSIAPGELAVWAHREIGHDGLPSAQWLVEADDEYDAVEYSSLTVEEIDRFILTRAREFLADPANDPWADDRPASS</sequence>